<gene>
    <name evidence="1" type="ORF">KSS95_07055</name>
</gene>
<accession>A0ABX8MDB0</accession>
<organism evidence="1 2">
    <name type="scientific">Pseudomonas muyukensis</name>
    <dbReference type="NCBI Taxonomy" id="2842357"/>
    <lineage>
        <taxon>Bacteria</taxon>
        <taxon>Pseudomonadati</taxon>
        <taxon>Pseudomonadota</taxon>
        <taxon>Gammaproteobacteria</taxon>
        <taxon>Pseudomonadales</taxon>
        <taxon>Pseudomonadaceae</taxon>
        <taxon>Pseudomonas</taxon>
    </lineage>
</organism>
<proteinExistence type="predicted"/>
<protein>
    <submittedName>
        <fullName evidence="1">Uncharacterized protein</fullName>
    </submittedName>
</protein>
<evidence type="ECO:0000313" key="2">
    <source>
        <dbReference type="Proteomes" id="UP001047646"/>
    </source>
</evidence>
<dbReference type="EMBL" id="CP077073">
    <property type="protein sequence ID" value="QXH36572.1"/>
    <property type="molecule type" value="Genomic_DNA"/>
</dbReference>
<dbReference type="RefSeq" id="WP_217852804.1">
    <property type="nucleotide sequence ID" value="NZ_CP077073.1"/>
</dbReference>
<name>A0ABX8MDB0_9PSED</name>
<dbReference type="Proteomes" id="UP001047646">
    <property type="component" value="Chromosome"/>
</dbReference>
<evidence type="ECO:0000313" key="1">
    <source>
        <dbReference type="EMBL" id="QXH36572.1"/>
    </source>
</evidence>
<keyword evidence="2" id="KW-1185">Reference proteome</keyword>
<sequence>MSSSAALKDKVQRDQQPPKPFNIFNSNQILITLELPAALQINQNRQELFATAPILHNKTPFDITGAEFSIFLNDVIDPSSNVIANVRWWAPTTYTGEQTMTFVCEKVASGGSVTCTPKSPEFTNVRWNATVSSGHATEVFSNSVKLVSLTYSPGDSKTPAPGPIIQVG</sequence>
<reference evidence="1" key="1">
    <citation type="journal article" date="2021" name="Microorganisms">
        <title>The Ever-Expanding Pseudomonas Genus: Description of 43 New Species and Partition of the Pseudomonas putida Group.</title>
        <authorList>
            <person name="Girard L."/>
            <person name="Lood C."/>
            <person name="Hofte M."/>
            <person name="Vandamme P."/>
            <person name="Rokni-Zadeh H."/>
            <person name="van Noort V."/>
            <person name="Lavigne R."/>
            <person name="De Mot R."/>
        </authorList>
    </citation>
    <scope>NUCLEOTIDE SEQUENCE</scope>
    <source>
        <strain evidence="1">COW39</strain>
    </source>
</reference>